<proteinExistence type="predicted"/>
<name>A0A9W6T470_CANBO</name>
<keyword evidence="2" id="KW-1185">Reference proteome</keyword>
<reference evidence="1" key="1">
    <citation type="submission" date="2023-04" db="EMBL/GenBank/DDBJ databases">
        <title>Candida boidinii NBRC 10035.</title>
        <authorList>
            <person name="Ichikawa N."/>
            <person name="Sato H."/>
            <person name="Tonouchi N."/>
        </authorList>
    </citation>
    <scope>NUCLEOTIDE SEQUENCE</scope>
    <source>
        <strain evidence="1">NBRC 10035</strain>
    </source>
</reference>
<dbReference type="Proteomes" id="UP001165120">
    <property type="component" value="Unassembled WGS sequence"/>
</dbReference>
<gene>
    <name evidence="1" type="ORF">Cboi02_000499800</name>
</gene>
<dbReference type="AlphaFoldDB" id="A0A9W6T470"/>
<dbReference type="EMBL" id="BSXN01002227">
    <property type="protein sequence ID" value="GME75976.1"/>
    <property type="molecule type" value="Genomic_DNA"/>
</dbReference>
<organism evidence="1 2">
    <name type="scientific">Candida boidinii</name>
    <name type="common">Yeast</name>
    <dbReference type="NCBI Taxonomy" id="5477"/>
    <lineage>
        <taxon>Eukaryota</taxon>
        <taxon>Fungi</taxon>
        <taxon>Dikarya</taxon>
        <taxon>Ascomycota</taxon>
        <taxon>Saccharomycotina</taxon>
        <taxon>Pichiomycetes</taxon>
        <taxon>Pichiales</taxon>
        <taxon>Pichiaceae</taxon>
        <taxon>Ogataea</taxon>
        <taxon>Ogataea/Candida clade</taxon>
    </lineage>
</organism>
<protein>
    <submittedName>
        <fullName evidence="1">Unnamed protein product</fullName>
    </submittedName>
</protein>
<accession>A0A9W6T470</accession>
<sequence>MLPYDLKTVAQMAGVRILSSKITSAPEIRLSSKVRLSSKITSAPKIRLSSKVRWSSKVRRSSEARKSSKVRSLLRSVALPRSYEKVNY</sequence>
<evidence type="ECO:0000313" key="1">
    <source>
        <dbReference type="EMBL" id="GME75976.1"/>
    </source>
</evidence>
<evidence type="ECO:0000313" key="2">
    <source>
        <dbReference type="Proteomes" id="UP001165120"/>
    </source>
</evidence>
<comment type="caution">
    <text evidence="1">The sequence shown here is derived from an EMBL/GenBank/DDBJ whole genome shotgun (WGS) entry which is preliminary data.</text>
</comment>